<organism evidence="6 7">
    <name type="scientific">Nocardioides deserti</name>
    <dbReference type="NCBI Taxonomy" id="1588644"/>
    <lineage>
        <taxon>Bacteria</taxon>
        <taxon>Bacillati</taxon>
        <taxon>Actinomycetota</taxon>
        <taxon>Actinomycetes</taxon>
        <taxon>Propionibacteriales</taxon>
        <taxon>Nocardioidaceae</taxon>
        <taxon>Nocardioides</taxon>
    </lineage>
</organism>
<evidence type="ECO:0000256" key="2">
    <source>
        <dbReference type="ARBA" id="ARBA00023326"/>
    </source>
</evidence>
<feature type="region of interest" description="Disordered" evidence="3">
    <location>
        <begin position="411"/>
        <end position="457"/>
    </location>
</feature>
<feature type="chain" id="PRO_5046933944" description="Fibronectin type-III domain-containing protein" evidence="4">
    <location>
        <begin position="22"/>
        <end position="536"/>
    </location>
</feature>
<comment type="caution">
    <text evidence="6">The sequence shown here is derived from an EMBL/GenBank/DDBJ whole genome shotgun (WGS) entry which is preliminary data.</text>
</comment>
<keyword evidence="1" id="KW-0326">Glycosidase</keyword>
<feature type="signal peptide" evidence="4">
    <location>
        <begin position="1"/>
        <end position="21"/>
    </location>
</feature>
<dbReference type="InterPro" id="IPR024079">
    <property type="entry name" value="MetalloPept_cat_dom_sf"/>
</dbReference>
<dbReference type="Proteomes" id="UP000604001">
    <property type="component" value="Unassembled WGS sequence"/>
</dbReference>
<dbReference type="CDD" id="cd00063">
    <property type="entry name" value="FN3"/>
    <property type="match status" value="1"/>
</dbReference>
<evidence type="ECO:0000256" key="3">
    <source>
        <dbReference type="SAM" id="MobiDB-lite"/>
    </source>
</evidence>
<dbReference type="Gene3D" id="3.40.390.10">
    <property type="entry name" value="Collagenase (Catalytic Domain)"/>
    <property type="match status" value="1"/>
</dbReference>
<dbReference type="SUPFAM" id="SSF49265">
    <property type="entry name" value="Fibronectin type III"/>
    <property type="match status" value="1"/>
</dbReference>
<dbReference type="EMBL" id="JACMYC010000004">
    <property type="protein sequence ID" value="MBC2960517.1"/>
    <property type="molecule type" value="Genomic_DNA"/>
</dbReference>
<dbReference type="InterPro" id="IPR036116">
    <property type="entry name" value="FN3_sf"/>
</dbReference>
<reference evidence="6 7" key="1">
    <citation type="submission" date="2020-08" db="EMBL/GenBank/DDBJ databases">
        <title>novel species in genus Nocardioides.</title>
        <authorList>
            <person name="Zhang G."/>
        </authorList>
    </citation>
    <scope>NUCLEOTIDE SEQUENCE [LARGE SCALE GENOMIC DNA]</scope>
    <source>
        <strain evidence="6 7">SC8A-24</strain>
    </source>
</reference>
<sequence>MRTASSLLVLALGAGLAPALAGAPASATATATSTDGSSLAATTDGPVVVVDPLPEELPRSARRFAPRAPHPLAETFALHSNPGASRVIHLDFDGATVTGSEWNVIDDPFPAGEHGPWDTDGSPASFSAAERTAIQEVWARVTEDYAPFDVDVTTEDPGPAALRRSSPADTTYGMTALVTDSPSAWDWCDRDCAGVAFLDVFDEVDPDGRLRPAWIFAGGVQDHPAGIADAVSHEVGHTLGLEHDGRGRDDYYEGHDSWGPIMGAPYTRRVTQWSNGSYPGATEHQDDVAVIATSGLPLRPDEGSALPTGTAYITSRTDTDAYDLGACTGDVTATVRPAAIGADLDPRIALVDPSGAEVASADPLGPVAATVTRAVSGAGWRVVVDGVGAPSLGYDDYGSLGAYTLAVTGCPGGPTGPADPTGPTPDQPEEPEPVVERPGAVGRPTAKPGARGGPATAAVRWSAPTVDGGAPVAAYQVLAHRMQGSKVRSTLRSEVLAGRAVTFRAARGTRWTFAVRARNSEGWGPVGPRSRAVKVR</sequence>
<dbReference type="PROSITE" id="PS50853">
    <property type="entry name" value="FN3"/>
    <property type="match status" value="1"/>
</dbReference>
<keyword evidence="4" id="KW-0732">Signal</keyword>
<keyword evidence="1" id="KW-0378">Hydrolase</keyword>
<keyword evidence="7" id="KW-1185">Reference proteome</keyword>
<evidence type="ECO:0000256" key="1">
    <source>
        <dbReference type="ARBA" id="ARBA00023295"/>
    </source>
</evidence>
<evidence type="ECO:0000256" key="4">
    <source>
        <dbReference type="SAM" id="SignalP"/>
    </source>
</evidence>
<proteinExistence type="predicted"/>
<evidence type="ECO:0000313" key="7">
    <source>
        <dbReference type="Proteomes" id="UP000604001"/>
    </source>
</evidence>
<dbReference type="InterPro" id="IPR013783">
    <property type="entry name" value="Ig-like_fold"/>
</dbReference>
<evidence type="ECO:0000259" key="5">
    <source>
        <dbReference type="PROSITE" id="PS50853"/>
    </source>
</evidence>
<dbReference type="Gene3D" id="2.60.40.10">
    <property type="entry name" value="Immunoglobulins"/>
    <property type="match status" value="1"/>
</dbReference>
<dbReference type="SUPFAM" id="SSF55486">
    <property type="entry name" value="Metalloproteases ('zincins'), catalytic domain"/>
    <property type="match status" value="1"/>
</dbReference>
<dbReference type="InterPro" id="IPR003961">
    <property type="entry name" value="FN3_dom"/>
</dbReference>
<dbReference type="RefSeq" id="WP_186345754.1">
    <property type="nucleotide sequence ID" value="NZ_BMMR01000001.1"/>
</dbReference>
<keyword evidence="2" id="KW-0119">Carbohydrate metabolism</keyword>
<feature type="domain" description="Fibronectin type-III" evidence="5">
    <location>
        <begin position="440"/>
        <end position="536"/>
    </location>
</feature>
<accession>A0ABR6U7V5</accession>
<keyword evidence="2" id="KW-0624">Polysaccharide degradation</keyword>
<evidence type="ECO:0000313" key="6">
    <source>
        <dbReference type="EMBL" id="MBC2960517.1"/>
    </source>
</evidence>
<protein>
    <recommendedName>
        <fullName evidence="5">Fibronectin type-III domain-containing protein</fullName>
    </recommendedName>
</protein>
<name>A0ABR6U7V5_9ACTN</name>
<gene>
    <name evidence="6" type="ORF">H7344_09435</name>
</gene>